<reference evidence="2 3" key="1">
    <citation type="submission" date="2023-01" db="EMBL/GenBank/DDBJ databases">
        <title>Analysis of 21 Apiospora genomes using comparative genomics revels a genus with tremendous synthesis potential of carbohydrate active enzymes and secondary metabolites.</title>
        <authorList>
            <person name="Sorensen T."/>
        </authorList>
    </citation>
    <scope>NUCLEOTIDE SEQUENCE [LARGE SCALE GENOMIC DNA]</scope>
    <source>
        <strain evidence="2 3">CBS 24483</strain>
    </source>
</reference>
<evidence type="ECO:0000259" key="1">
    <source>
        <dbReference type="Pfam" id="PF01814"/>
    </source>
</evidence>
<dbReference type="GeneID" id="92075111"/>
<protein>
    <recommendedName>
        <fullName evidence="1">Hemerythrin-like domain-containing protein</fullName>
    </recommendedName>
</protein>
<organism evidence="2 3">
    <name type="scientific">Apiospora aurea</name>
    <dbReference type="NCBI Taxonomy" id="335848"/>
    <lineage>
        <taxon>Eukaryota</taxon>
        <taxon>Fungi</taxon>
        <taxon>Dikarya</taxon>
        <taxon>Ascomycota</taxon>
        <taxon>Pezizomycotina</taxon>
        <taxon>Sordariomycetes</taxon>
        <taxon>Xylariomycetidae</taxon>
        <taxon>Amphisphaeriales</taxon>
        <taxon>Apiosporaceae</taxon>
        <taxon>Apiospora</taxon>
    </lineage>
</organism>
<name>A0ABR1QIW1_9PEZI</name>
<feature type="domain" description="Hemerythrin-like" evidence="1">
    <location>
        <begin position="84"/>
        <end position="207"/>
    </location>
</feature>
<proteinExistence type="predicted"/>
<dbReference type="Pfam" id="PF01814">
    <property type="entry name" value="Hemerythrin"/>
    <property type="match status" value="1"/>
</dbReference>
<sequence>MVGASSATRTNGYSKAFALNGIGEDLSSGGCCNRDGPETIRKTVRLSSCMMAQKLSWQNGPWPLISFVEHGGKEPNEGLQPMVREMITIHNALIRGLTSIYLQCVNIEKSPEDTPDFVAFCKIWGESLQEHHEMEETDIFPFIEEATGTSELMKSTVEEHRTFDAGLAEFMTYIWKVDAGEEKYSGQKVKASIEVFAPAMHQHMVNEIPALLALDQYSDTVDWEEYWKKKAAEIFEKKSSDPTAKAIGLPFVLSCTDATFEDGIYPWPPNFPWMAKMITRYYYFPQHGNWWRFGPADSAGQPRELPFARAG</sequence>
<dbReference type="PANTHER" id="PTHR38048:SF2">
    <property type="entry name" value="HEMERYTHRIN-LIKE DOMAIN-CONTAINING PROTEIN"/>
    <property type="match status" value="1"/>
</dbReference>
<gene>
    <name evidence="2" type="ORF">PG986_005827</name>
</gene>
<accession>A0ABR1QIW1</accession>
<dbReference type="RefSeq" id="XP_066701911.1">
    <property type="nucleotide sequence ID" value="XM_066842049.1"/>
</dbReference>
<comment type="caution">
    <text evidence="2">The sequence shown here is derived from an EMBL/GenBank/DDBJ whole genome shotgun (WGS) entry which is preliminary data.</text>
</comment>
<dbReference type="InterPro" id="IPR012312">
    <property type="entry name" value="Hemerythrin-like"/>
</dbReference>
<keyword evidence="3" id="KW-1185">Reference proteome</keyword>
<dbReference type="EMBL" id="JAQQWE010000004">
    <property type="protein sequence ID" value="KAK7956605.1"/>
    <property type="molecule type" value="Genomic_DNA"/>
</dbReference>
<dbReference type="InterPro" id="IPR053206">
    <property type="entry name" value="Dimeric_xanthone_biosynth"/>
</dbReference>
<dbReference type="Proteomes" id="UP001391051">
    <property type="component" value="Unassembled WGS sequence"/>
</dbReference>
<evidence type="ECO:0000313" key="3">
    <source>
        <dbReference type="Proteomes" id="UP001391051"/>
    </source>
</evidence>
<evidence type="ECO:0000313" key="2">
    <source>
        <dbReference type="EMBL" id="KAK7956605.1"/>
    </source>
</evidence>
<dbReference type="PANTHER" id="PTHR38048">
    <property type="entry name" value="EXPRESSED PROTEIN"/>
    <property type="match status" value="1"/>
</dbReference>
<dbReference type="CDD" id="cd12108">
    <property type="entry name" value="Hr-like"/>
    <property type="match status" value="1"/>
</dbReference>
<dbReference type="Gene3D" id="1.20.120.520">
    <property type="entry name" value="nmb1532 protein domain like"/>
    <property type="match status" value="1"/>
</dbReference>